<evidence type="ECO:0000256" key="1">
    <source>
        <dbReference type="SAM" id="Phobius"/>
    </source>
</evidence>
<feature type="transmembrane region" description="Helical" evidence="1">
    <location>
        <begin position="73"/>
        <end position="94"/>
    </location>
</feature>
<dbReference type="EMBL" id="BTSY01000004">
    <property type="protein sequence ID" value="GMT21804.1"/>
    <property type="molecule type" value="Genomic_DNA"/>
</dbReference>
<comment type="caution">
    <text evidence="2">The sequence shown here is derived from an EMBL/GenBank/DDBJ whole genome shotgun (WGS) entry which is preliminary data.</text>
</comment>
<keyword evidence="1" id="KW-0472">Membrane</keyword>
<feature type="non-terminal residue" evidence="2">
    <location>
        <position position="1"/>
    </location>
</feature>
<proteinExistence type="predicted"/>
<evidence type="ECO:0000313" key="2">
    <source>
        <dbReference type="EMBL" id="GMT21804.1"/>
    </source>
</evidence>
<dbReference type="Proteomes" id="UP001432322">
    <property type="component" value="Unassembled WGS sequence"/>
</dbReference>
<gene>
    <name evidence="2" type="ORF">PFISCL1PPCAC_13101</name>
</gene>
<feature type="transmembrane region" description="Helical" evidence="1">
    <location>
        <begin position="200"/>
        <end position="229"/>
    </location>
</feature>
<accession>A0AAV5VVK7</accession>
<dbReference type="AlphaFoldDB" id="A0AAV5VVK7"/>
<dbReference type="InterPro" id="IPR019422">
    <property type="entry name" value="7TM_GPCR_serpentine_rcpt_Srh"/>
</dbReference>
<feature type="transmembrane region" description="Helical" evidence="1">
    <location>
        <begin position="156"/>
        <end position="179"/>
    </location>
</feature>
<feature type="transmembrane region" description="Helical" evidence="1">
    <location>
        <begin position="7"/>
        <end position="26"/>
    </location>
</feature>
<organism evidence="2 3">
    <name type="scientific">Pristionchus fissidentatus</name>
    <dbReference type="NCBI Taxonomy" id="1538716"/>
    <lineage>
        <taxon>Eukaryota</taxon>
        <taxon>Metazoa</taxon>
        <taxon>Ecdysozoa</taxon>
        <taxon>Nematoda</taxon>
        <taxon>Chromadorea</taxon>
        <taxon>Rhabditida</taxon>
        <taxon>Rhabditina</taxon>
        <taxon>Diplogasteromorpha</taxon>
        <taxon>Diplogasteroidea</taxon>
        <taxon>Neodiplogasteridae</taxon>
        <taxon>Pristionchus</taxon>
    </lineage>
</organism>
<dbReference type="Pfam" id="PF10318">
    <property type="entry name" value="7TM_GPCR_Srh"/>
    <property type="match status" value="1"/>
</dbReference>
<keyword evidence="3" id="KW-1185">Reference proteome</keyword>
<protein>
    <recommendedName>
        <fullName evidence="4">G protein-coupled receptor</fullName>
    </recommendedName>
</protein>
<evidence type="ECO:0000313" key="3">
    <source>
        <dbReference type="Proteomes" id="UP001432322"/>
    </source>
</evidence>
<keyword evidence="1" id="KW-0812">Transmembrane</keyword>
<evidence type="ECO:0008006" key="4">
    <source>
        <dbReference type="Google" id="ProtNLM"/>
    </source>
</evidence>
<keyword evidence="1" id="KW-1133">Transmembrane helix</keyword>
<feature type="non-terminal residue" evidence="2">
    <location>
        <position position="253"/>
    </location>
</feature>
<name>A0AAV5VVK7_9BILA</name>
<reference evidence="2" key="1">
    <citation type="submission" date="2023-10" db="EMBL/GenBank/DDBJ databases">
        <title>Genome assembly of Pristionchus species.</title>
        <authorList>
            <person name="Yoshida K."/>
            <person name="Sommer R.J."/>
        </authorList>
    </citation>
    <scope>NUCLEOTIDE SEQUENCE</scope>
    <source>
        <strain evidence="2">RS5133</strain>
    </source>
</reference>
<feature type="transmembrane region" description="Helical" evidence="1">
    <location>
        <begin position="46"/>
        <end position="66"/>
    </location>
</feature>
<sequence>VPIFVSSIHGMLLFFAIFAMNFVHIFRDGSFIVPFFGPLVPFLPRWICHVIVQISIVLTTLIWSLIPSTATLQFIALTRLVPVFISPLIVSYVMSSEYTVFYQATTPQFLPTAEFNEMMESIVRDLYKVDQSEPIVLVGSTVSHTELNDNRSMVTILMFVVVIPYSTSYAYFLIMAYHIRRRISFSGASISERTMKMQRAFFVMQLLHSFLPFAILSIPVVVVSIGVLLRYNLDFVTLLSTFSLDFCPIVQVR</sequence>